<keyword evidence="3" id="KW-0479">Metal-binding</keyword>
<keyword evidence="3" id="KW-0460">Magnesium</keyword>
<feature type="domain" description="4'-phosphopantetheinyl transferase" evidence="4">
    <location>
        <begin position="100"/>
        <end position="187"/>
    </location>
</feature>
<comment type="cofactor">
    <cofactor evidence="3">
        <name>Mg(2+)</name>
        <dbReference type="ChEBI" id="CHEBI:18420"/>
    </cofactor>
</comment>
<name>A0A238XK52_9ACTN</name>
<accession>A0A238XK52</accession>
<evidence type="ECO:0000313" key="7">
    <source>
        <dbReference type="Proteomes" id="UP000198420"/>
    </source>
</evidence>
<evidence type="ECO:0000313" key="6">
    <source>
        <dbReference type="EMBL" id="SNR59375.1"/>
    </source>
</evidence>
<feature type="binding site" evidence="2">
    <location>
        <position position="144"/>
    </location>
    <ligand>
        <name>CoA</name>
        <dbReference type="ChEBI" id="CHEBI:57287"/>
    </ligand>
</feature>
<dbReference type="GO" id="GO:0009366">
    <property type="term" value="C:enterobactin synthetase complex"/>
    <property type="evidence" value="ECO:0007669"/>
    <property type="project" value="InterPro"/>
</dbReference>
<dbReference type="Pfam" id="PF01648">
    <property type="entry name" value="ACPS"/>
    <property type="match status" value="1"/>
</dbReference>
<dbReference type="InterPro" id="IPR008278">
    <property type="entry name" value="4-PPantetheinyl_Trfase_dom"/>
</dbReference>
<feature type="binding site" evidence="2">
    <location>
        <position position="148"/>
    </location>
    <ligand>
        <name>CoA</name>
        <dbReference type="ChEBI" id="CHEBI:57287"/>
    </ligand>
</feature>
<organism evidence="6 7">
    <name type="scientific">Actinomadura mexicana</name>
    <dbReference type="NCBI Taxonomy" id="134959"/>
    <lineage>
        <taxon>Bacteria</taxon>
        <taxon>Bacillati</taxon>
        <taxon>Actinomycetota</taxon>
        <taxon>Actinomycetes</taxon>
        <taxon>Streptosporangiales</taxon>
        <taxon>Thermomonosporaceae</taxon>
        <taxon>Actinomadura</taxon>
    </lineage>
</organism>
<dbReference type="Gene3D" id="3.90.470.20">
    <property type="entry name" value="4'-phosphopantetheinyl transferase domain"/>
    <property type="match status" value="1"/>
</dbReference>
<dbReference type="GO" id="GO:0008897">
    <property type="term" value="F:holo-[acyl-carrier-protein] synthase activity"/>
    <property type="evidence" value="ECO:0007669"/>
    <property type="project" value="InterPro"/>
</dbReference>
<dbReference type="GO" id="GO:0009239">
    <property type="term" value="P:enterobactin biosynthetic process"/>
    <property type="evidence" value="ECO:0007669"/>
    <property type="project" value="InterPro"/>
</dbReference>
<evidence type="ECO:0000256" key="2">
    <source>
        <dbReference type="PIRSR" id="PIRSR603542-1"/>
    </source>
</evidence>
<evidence type="ECO:0000259" key="4">
    <source>
        <dbReference type="Pfam" id="PF01648"/>
    </source>
</evidence>
<dbReference type="InterPro" id="IPR041354">
    <property type="entry name" value="4PPT_N"/>
</dbReference>
<protein>
    <submittedName>
        <fullName evidence="6">4'-phosphopantetheinyl transferase superfamily protein</fullName>
    </submittedName>
</protein>
<feature type="domain" description="4'-phosphopantetheinyl transferase N-terminal" evidence="5">
    <location>
        <begin position="41"/>
        <end position="94"/>
    </location>
</feature>
<dbReference type="PANTHER" id="PTHR38096:SF1">
    <property type="entry name" value="ENTEROBACTIN SYNTHASE COMPONENT D"/>
    <property type="match status" value="1"/>
</dbReference>
<dbReference type="AlphaFoldDB" id="A0A238XK52"/>
<evidence type="ECO:0000259" key="5">
    <source>
        <dbReference type="Pfam" id="PF17837"/>
    </source>
</evidence>
<feature type="binding site" evidence="3">
    <location>
        <position position="106"/>
    </location>
    <ligand>
        <name>Mg(2+)</name>
        <dbReference type="ChEBI" id="CHEBI:18420"/>
    </ligand>
</feature>
<evidence type="ECO:0000256" key="1">
    <source>
        <dbReference type="ARBA" id="ARBA00022679"/>
    </source>
</evidence>
<keyword evidence="7" id="KW-1185">Reference proteome</keyword>
<feature type="binding site" evidence="3">
    <location>
        <position position="104"/>
    </location>
    <ligand>
        <name>Mg(2+)</name>
        <dbReference type="ChEBI" id="CHEBI:18420"/>
    </ligand>
</feature>
<gene>
    <name evidence="6" type="ORF">SAMN06265355_104441</name>
</gene>
<dbReference type="RefSeq" id="WP_089312044.1">
    <property type="nucleotide sequence ID" value="NZ_FZNP01000004.1"/>
</dbReference>
<keyword evidence="1 6" id="KW-0808">Transferase</keyword>
<reference evidence="7" key="1">
    <citation type="submission" date="2017-06" db="EMBL/GenBank/DDBJ databases">
        <authorList>
            <person name="Varghese N."/>
            <person name="Submissions S."/>
        </authorList>
    </citation>
    <scope>NUCLEOTIDE SEQUENCE [LARGE SCALE GENOMIC DNA]</scope>
    <source>
        <strain evidence="7">DSM 44485</strain>
    </source>
</reference>
<feature type="binding site" evidence="2">
    <location>
        <position position="104"/>
    </location>
    <ligand>
        <name>CoA</name>
        <dbReference type="ChEBI" id="CHEBI:57287"/>
    </ligand>
</feature>
<dbReference type="InterPro" id="IPR003542">
    <property type="entry name" value="Enbac_synth_compD-like"/>
</dbReference>
<proteinExistence type="predicted"/>
<dbReference type="PANTHER" id="PTHR38096">
    <property type="entry name" value="ENTEROBACTIN SYNTHASE COMPONENT D"/>
    <property type="match status" value="1"/>
</dbReference>
<dbReference type="InterPro" id="IPR037143">
    <property type="entry name" value="4-PPantetheinyl_Trfase_dom_sf"/>
</dbReference>
<dbReference type="GO" id="GO:0005886">
    <property type="term" value="C:plasma membrane"/>
    <property type="evidence" value="ECO:0007669"/>
    <property type="project" value="TreeGrafter"/>
</dbReference>
<dbReference type="Pfam" id="PF17837">
    <property type="entry name" value="4PPT_N"/>
    <property type="match status" value="1"/>
</dbReference>
<sequence length="200" mass="21135">MSRRCAADGCAVAGRPKVPAGAAASGARAEWSAVRRPYGPRQQFEAGRRAAAAALAATGAAGRAVPRERDGRPRFPPGFAGSIAHTERLAVAVVVPGAAAVGVDVESAVISPRVARFVLRERERRTLLPPAGDYRPRELFAAKEAAFKGLYATGALEDFLFWRIELSRSDGALTASHRGVAIPVWVHSEADLSLAVAIRM</sequence>
<dbReference type="EMBL" id="FZNP01000004">
    <property type="protein sequence ID" value="SNR59375.1"/>
    <property type="molecule type" value="Genomic_DNA"/>
</dbReference>
<evidence type="ECO:0000256" key="3">
    <source>
        <dbReference type="PIRSR" id="PIRSR603542-2"/>
    </source>
</evidence>
<dbReference type="SUPFAM" id="SSF56214">
    <property type="entry name" value="4'-phosphopantetheinyl transferase"/>
    <property type="match status" value="1"/>
</dbReference>
<feature type="binding site" evidence="2">
    <location>
        <position position="48"/>
    </location>
    <ligand>
        <name>CoA</name>
        <dbReference type="ChEBI" id="CHEBI:57287"/>
    </ligand>
</feature>
<dbReference type="Proteomes" id="UP000198420">
    <property type="component" value="Unassembled WGS sequence"/>
</dbReference>
<dbReference type="GO" id="GO:0000287">
    <property type="term" value="F:magnesium ion binding"/>
    <property type="evidence" value="ECO:0007669"/>
    <property type="project" value="InterPro"/>
</dbReference>